<accession>A0ABP6XXX3</accession>
<protein>
    <recommendedName>
        <fullName evidence="1">Methyltransferase type 11 domain-containing protein</fullName>
    </recommendedName>
</protein>
<dbReference type="SUPFAM" id="SSF53335">
    <property type="entry name" value="S-adenosyl-L-methionine-dependent methyltransferases"/>
    <property type="match status" value="1"/>
</dbReference>
<dbReference type="Proteomes" id="UP001501222">
    <property type="component" value="Unassembled WGS sequence"/>
</dbReference>
<dbReference type="InterPro" id="IPR029063">
    <property type="entry name" value="SAM-dependent_MTases_sf"/>
</dbReference>
<reference evidence="3" key="1">
    <citation type="journal article" date="2019" name="Int. J. Syst. Evol. Microbiol.">
        <title>The Global Catalogue of Microorganisms (GCM) 10K type strain sequencing project: providing services to taxonomists for standard genome sequencing and annotation.</title>
        <authorList>
            <consortium name="The Broad Institute Genomics Platform"/>
            <consortium name="The Broad Institute Genome Sequencing Center for Infectious Disease"/>
            <person name="Wu L."/>
            <person name="Ma J."/>
        </authorList>
    </citation>
    <scope>NUCLEOTIDE SEQUENCE [LARGE SCALE GENOMIC DNA]</scope>
    <source>
        <strain evidence="3">JCM 16928</strain>
    </source>
</reference>
<sequence>MRLAPAGFGRVVGDAQTLPFGSGVVDALVMPFVLFHLPALAVALSEVRRVLVSGGAFGAVTWAGHDPHPAYDVWVRVIDEHGAPPDPSPQMPSNDITSDPAKLRHALQAAGFGEVEITVERFRHQPSASEFLAHSQVIGAMARRIEQLPPDRRTACLAVAEEELGRLDPDAFIESGTVLYATARAT</sequence>
<dbReference type="InterPro" id="IPR013216">
    <property type="entry name" value="Methyltransf_11"/>
</dbReference>
<evidence type="ECO:0000313" key="3">
    <source>
        <dbReference type="Proteomes" id="UP001501222"/>
    </source>
</evidence>
<name>A0ABP6XXX3_9ACTN</name>
<keyword evidence="3" id="KW-1185">Reference proteome</keyword>
<dbReference type="EMBL" id="BAABAA010000007">
    <property type="protein sequence ID" value="GAA3573896.1"/>
    <property type="molecule type" value="Genomic_DNA"/>
</dbReference>
<proteinExistence type="predicted"/>
<dbReference type="Pfam" id="PF08241">
    <property type="entry name" value="Methyltransf_11"/>
    <property type="match status" value="1"/>
</dbReference>
<dbReference type="Gene3D" id="3.40.50.150">
    <property type="entry name" value="Vaccinia Virus protein VP39"/>
    <property type="match status" value="1"/>
</dbReference>
<organism evidence="2 3">
    <name type="scientific">Kribbella ginsengisoli</name>
    <dbReference type="NCBI Taxonomy" id="363865"/>
    <lineage>
        <taxon>Bacteria</taxon>
        <taxon>Bacillati</taxon>
        <taxon>Actinomycetota</taxon>
        <taxon>Actinomycetes</taxon>
        <taxon>Propionibacteriales</taxon>
        <taxon>Kribbellaceae</taxon>
        <taxon>Kribbella</taxon>
    </lineage>
</organism>
<feature type="domain" description="Methyltransferase type 11" evidence="1">
    <location>
        <begin position="11"/>
        <end position="57"/>
    </location>
</feature>
<comment type="caution">
    <text evidence="2">The sequence shown here is derived from an EMBL/GenBank/DDBJ whole genome shotgun (WGS) entry which is preliminary data.</text>
</comment>
<gene>
    <name evidence="2" type="ORF">GCM10022235_49280</name>
</gene>
<evidence type="ECO:0000313" key="2">
    <source>
        <dbReference type="EMBL" id="GAA3573896.1"/>
    </source>
</evidence>
<evidence type="ECO:0000259" key="1">
    <source>
        <dbReference type="Pfam" id="PF08241"/>
    </source>
</evidence>